<accession>A0ABU2B5G1</accession>
<comment type="caution">
    <text evidence="1">The sequence shown here is derived from an EMBL/GenBank/DDBJ whole genome shotgun (WGS) entry which is preliminary data.</text>
</comment>
<dbReference type="EMBL" id="JAVDYF010000001">
    <property type="protein sequence ID" value="MDR7353857.1"/>
    <property type="molecule type" value="Genomic_DNA"/>
</dbReference>
<dbReference type="RefSeq" id="WP_277103791.1">
    <property type="nucleotide sequence ID" value="NZ_BAAAJS010000014.1"/>
</dbReference>
<keyword evidence="2" id="KW-1185">Reference proteome</keyword>
<name>A0ABU2B5G1_9CORY</name>
<protein>
    <submittedName>
        <fullName evidence="1">Uncharacterized protein</fullName>
    </submittedName>
</protein>
<sequence length="142" mass="16021">MRRLLSDEARKLFNSQLQLPATEILYVDGLQPSDFGSSEFAGEWLLDLSDHHLRLKGRCVVQAESKEDFFNRHGKVPTPEEGTCQVLIRPRDTSTERALMDAYLLGDARLQFAVAQIRKEKHCSTNSALPSAKQDQDTFCAP</sequence>
<reference evidence="1 2" key="1">
    <citation type="submission" date="2023-07" db="EMBL/GenBank/DDBJ databases">
        <title>Sequencing the genomes of 1000 actinobacteria strains.</title>
        <authorList>
            <person name="Klenk H.-P."/>
        </authorList>
    </citation>
    <scope>NUCLEOTIDE SEQUENCE [LARGE SCALE GENOMIC DNA]</scope>
    <source>
        <strain evidence="1 2">DSM 44508</strain>
    </source>
</reference>
<gene>
    <name evidence="1" type="ORF">J2S37_000395</name>
</gene>
<proteinExistence type="predicted"/>
<dbReference type="Proteomes" id="UP001183619">
    <property type="component" value="Unassembled WGS sequence"/>
</dbReference>
<evidence type="ECO:0000313" key="2">
    <source>
        <dbReference type="Proteomes" id="UP001183619"/>
    </source>
</evidence>
<evidence type="ECO:0000313" key="1">
    <source>
        <dbReference type="EMBL" id="MDR7353857.1"/>
    </source>
</evidence>
<organism evidence="1 2">
    <name type="scientific">Corynebacterium felinum</name>
    <dbReference type="NCBI Taxonomy" id="131318"/>
    <lineage>
        <taxon>Bacteria</taxon>
        <taxon>Bacillati</taxon>
        <taxon>Actinomycetota</taxon>
        <taxon>Actinomycetes</taxon>
        <taxon>Mycobacteriales</taxon>
        <taxon>Corynebacteriaceae</taxon>
        <taxon>Corynebacterium</taxon>
    </lineage>
</organism>